<accession>A0ABV8PFS6</accession>
<proteinExistence type="predicted"/>
<reference evidence="2" key="1">
    <citation type="journal article" date="2019" name="Int. J. Syst. Evol. Microbiol.">
        <title>The Global Catalogue of Microorganisms (GCM) 10K type strain sequencing project: providing services to taxonomists for standard genome sequencing and annotation.</title>
        <authorList>
            <consortium name="The Broad Institute Genomics Platform"/>
            <consortium name="The Broad Institute Genome Sequencing Center for Infectious Disease"/>
            <person name="Wu L."/>
            <person name="Ma J."/>
        </authorList>
    </citation>
    <scope>NUCLEOTIDE SEQUENCE [LARGE SCALE GENOMIC DNA]</scope>
    <source>
        <strain evidence="2">CCM 8691</strain>
    </source>
</reference>
<evidence type="ECO:0000313" key="1">
    <source>
        <dbReference type="EMBL" id="MFC4213490.1"/>
    </source>
</evidence>
<keyword evidence="2" id="KW-1185">Reference proteome</keyword>
<sequence>MANKYDLGQAQRFRIFRKKFINNNSATAAKDLSIAQSRISGIESGKFPIGPPLIKLLEQKYQLNKYWLLDNIGVPQKGEQKTRPTPLLISELGDKIDKLTTEVLVLSKNLDRAWQIIERLNKELEHQQKDIEKLKGKF</sequence>
<dbReference type="RefSeq" id="WP_378988742.1">
    <property type="nucleotide sequence ID" value="NZ_JBHSBW010000016.1"/>
</dbReference>
<comment type="caution">
    <text evidence="1">The sequence shown here is derived from an EMBL/GenBank/DDBJ whole genome shotgun (WGS) entry which is preliminary data.</text>
</comment>
<dbReference type="EMBL" id="JBHSBW010000016">
    <property type="protein sequence ID" value="MFC4213490.1"/>
    <property type="molecule type" value="Genomic_DNA"/>
</dbReference>
<dbReference type="Proteomes" id="UP001595789">
    <property type="component" value="Unassembled WGS sequence"/>
</dbReference>
<protein>
    <recommendedName>
        <fullName evidence="3">HTH cro/C1-type domain-containing protein</fullName>
    </recommendedName>
</protein>
<name>A0ABV8PFS6_9SPHI</name>
<evidence type="ECO:0000313" key="2">
    <source>
        <dbReference type="Proteomes" id="UP001595789"/>
    </source>
</evidence>
<gene>
    <name evidence="1" type="ORF">ACFOWA_20015</name>
</gene>
<evidence type="ECO:0008006" key="3">
    <source>
        <dbReference type="Google" id="ProtNLM"/>
    </source>
</evidence>
<organism evidence="1 2">
    <name type="scientific">Pedobacter lithocola</name>
    <dbReference type="NCBI Taxonomy" id="1908239"/>
    <lineage>
        <taxon>Bacteria</taxon>
        <taxon>Pseudomonadati</taxon>
        <taxon>Bacteroidota</taxon>
        <taxon>Sphingobacteriia</taxon>
        <taxon>Sphingobacteriales</taxon>
        <taxon>Sphingobacteriaceae</taxon>
        <taxon>Pedobacter</taxon>
    </lineage>
</organism>